<comment type="caution">
    <text evidence="1">The sequence shown here is derived from an EMBL/GenBank/DDBJ whole genome shotgun (WGS) entry which is preliminary data.</text>
</comment>
<organism evidence="1 2">
    <name type="scientific">Mycolicibacterium grossiae</name>
    <dbReference type="NCBI Taxonomy" id="1552759"/>
    <lineage>
        <taxon>Bacteria</taxon>
        <taxon>Bacillati</taxon>
        <taxon>Actinomycetota</taxon>
        <taxon>Actinomycetes</taxon>
        <taxon>Mycobacteriales</taxon>
        <taxon>Mycobacteriaceae</taxon>
        <taxon>Mycolicibacterium</taxon>
    </lineage>
</organism>
<protein>
    <submittedName>
        <fullName evidence="1">Uncharacterized protein</fullName>
    </submittedName>
</protein>
<gene>
    <name evidence="1" type="ORF">BEL07_08310</name>
</gene>
<evidence type="ECO:0000313" key="1">
    <source>
        <dbReference type="EMBL" id="OFJ54222.1"/>
    </source>
</evidence>
<proteinExistence type="predicted"/>
<accession>A0A1E8Q6N8</accession>
<dbReference type="Proteomes" id="UP000178953">
    <property type="component" value="Unassembled WGS sequence"/>
</dbReference>
<keyword evidence="2" id="KW-1185">Reference proteome</keyword>
<reference evidence="1 2" key="1">
    <citation type="submission" date="2016-09" db="EMBL/GenBank/DDBJ databases">
        <title>genome sequence of Mycobacterium sp. 739 SCH.</title>
        <authorList>
            <person name="Greninger A.L."/>
            <person name="Qin X."/>
            <person name="Jerome K."/>
            <person name="Vora S."/>
            <person name="Quinn K."/>
        </authorList>
    </citation>
    <scope>NUCLEOTIDE SEQUENCE [LARGE SCALE GENOMIC DNA]</scope>
    <source>
        <strain evidence="1 2">SCH</strain>
    </source>
</reference>
<dbReference type="AlphaFoldDB" id="A0A1E8Q6N8"/>
<sequence length="117" mass="12544">MSGAEVDAEAFPVGTDVETVDDVRDGSLDGLLCPVVALQGALRDVRRDESATGELDGIELRFVAVELTQVRSISWADVAKNAWREALNRWCLSVMGSMMGCVVADGGFGVGRRDGWL</sequence>
<name>A0A1E8Q6N8_9MYCO</name>
<evidence type="ECO:0000313" key="2">
    <source>
        <dbReference type="Proteomes" id="UP000178953"/>
    </source>
</evidence>
<dbReference type="EMBL" id="MCHX01000015">
    <property type="protein sequence ID" value="OFJ54222.1"/>
    <property type="molecule type" value="Genomic_DNA"/>
</dbReference>